<sequence length="120" mass="13980">MRPEIYLWHLALHLHLCLVRCLALSLARKFSQMLRVTLMSSRHWLASSPLALLQASISQTHANLENNQDLPPELETFKCEAKRLTDANTENSGRSRAWYEEERRGDMVRERGWYGTGRGW</sequence>
<evidence type="ECO:0000313" key="2">
    <source>
        <dbReference type="EMBL" id="OCH86863.1"/>
    </source>
</evidence>
<keyword evidence="1" id="KW-0472">Membrane</keyword>
<feature type="transmembrane region" description="Helical" evidence="1">
    <location>
        <begin position="6"/>
        <end position="27"/>
    </location>
</feature>
<accession>A0A8E2DLG9</accession>
<gene>
    <name evidence="2" type="ORF">OBBRIDRAFT_806459</name>
</gene>
<evidence type="ECO:0000256" key="1">
    <source>
        <dbReference type="SAM" id="Phobius"/>
    </source>
</evidence>
<keyword evidence="3" id="KW-1185">Reference proteome</keyword>
<dbReference type="EMBL" id="KV722508">
    <property type="protein sequence ID" value="OCH86863.1"/>
    <property type="molecule type" value="Genomic_DNA"/>
</dbReference>
<keyword evidence="1" id="KW-0812">Transmembrane</keyword>
<organism evidence="2 3">
    <name type="scientific">Obba rivulosa</name>
    <dbReference type="NCBI Taxonomy" id="1052685"/>
    <lineage>
        <taxon>Eukaryota</taxon>
        <taxon>Fungi</taxon>
        <taxon>Dikarya</taxon>
        <taxon>Basidiomycota</taxon>
        <taxon>Agaricomycotina</taxon>
        <taxon>Agaricomycetes</taxon>
        <taxon>Polyporales</taxon>
        <taxon>Gelatoporiaceae</taxon>
        <taxon>Obba</taxon>
    </lineage>
</organism>
<protein>
    <submittedName>
        <fullName evidence="2">Uncharacterized protein</fullName>
    </submittedName>
</protein>
<keyword evidence="1" id="KW-1133">Transmembrane helix</keyword>
<evidence type="ECO:0000313" key="3">
    <source>
        <dbReference type="Proteomes" id="UP000250043"/>
    </source>
</evidence>
<name>A0A8E2DLG9_9APHY</name>
<reference evidence="2 3" key="1">
    <citation type="submission" date="2016-07" db="EMBL/GenBank/DDBJ databases">
        <title>Draft genome of the white-rot fungus Obba rivulosa 3A-2.</title>
        <authorList>
            <consortium name="DOE Joint Genome Institute"/>
            <person name="Miettinen O."/>
            <person name="Riley R."/>
            <person name="Acob R."/>
            <person name="Barry K."/>
            <person name="Cullen D."/>
            <person name="De Vries R."/>
            <person name="Hainaut M."/>
            <person name="Hatakka A."/>
            <person name="Henrissat B."/>
            <person name="Hilden K."/>
            <person name="Kuo R."/>
            <person name="Labutti K."/>
            <person name="Lipzen A."/>
            <person name="Makela M.R."/>
            <person name="Sandor L."/>
            <person name="Spatafora J.W."/>
            <person name="Grigoriev I.V."/>
            <person name="Hibbett D.S."/>
        </authorList>
    </citation>
    <scope>NUCLEOTIDE SEQUENCE [LARGE SCALE GENOMIC DNA]</scope>
    <source>
        <strain evidence="2 3">3A-2</strain>
    </source>
</reference>
<dbReference type="Proteomes" id="UP000250043">
    <property type="component" value="Unassembled WGS sequence"/>
</dbReference>
<proteinExistence type="predicted"/>
<dbReference type="AlphaFoldDB" id="A0A8E2DLG9"/>